<evidence type="ECO:0000256" key="3">
    <source>
        <dbReference type="ARBA" id="ARBA00030757"/>
    </source>
</evidence>
<dbReference type="Pfam" id="PF01135">
    <property type="entry name" value="PCMT"/>
    <property type="match status" value="1"/>
</dbReference>
<dbReference type="RefSeq" id="WP_047822579.1">
    <property type="nucleotide sequence ID" value="NZ_CP011770.1"/>
</dbReference>
<proteinExistence type="inferred from homology"/>
<evidence type="ECO:0000256" key="2">
    <source>
        <dbReference type="ARBA" id="ARBA00013346"/>
    </source>
</evidence>
<dbReference type="InterPro" id="IPR000682">
    <property type="entry name" value="PCMT"/>
</dbReference>
<evidence type="ECO:0000256" key="1">
    <source>
        <dbReference type="ARBA" id="ARBA00005369"/>
    </source>
</evidence>
<keyword evidence="5" id="KW-1185">Reference proteome</keyword>
<dbReference type="Proteomes" id="UP000035287">
    <property type="component" value="Chromosome"/>
</dbReference>
<protein>
    <recommendedName>
        <fullName evidence="2">Protein-L-isoaspartate O-methyltransferase</fullName>
    </recommendedName>
    <alternativeName>
        <fullName evidence="3">Protein L-isoaspartyl methyltransferase</fullName>
    </alternativeName>
</protein>
<evidence type="ECO:0000313" key="5">
    <source>
        <dbReference type="Proteomes" id="UP000035287"/>
    </source>
</evidence>
<dbReference type="AlphaFoldDB" id="A0A0G3XKU3"/>
<name>A0A0G3XKU3_9SPHN</name>
<dbReference type="STRING" id="1348774.AB433_16575"/>
<dbReference type="InterPro" id="IPR029063">
    <property type="entry name" value="SAM-dependent_MTases_sf"/>
</dbReference>
<comment type="similarity">
    <text evidence="1">Belongs to the methyltransferase superfamily. L-isoaspartyl/D-aspartyl protein methyltransferase family.</text>
</comment>
<dbReference type="SUPFAM" id="SSF53335">
    <property type="entry name" value="S-adenosyl-L-methionine-dependent methyltransferases"/>
    <property type="match status" value="1"/>
</dbReference>
<dbReference type="EMBL" id="CP011770">
    <property type="protein sequence ID" value="AKM11221.1"/>
    <property type="molecule type" value="Genomic_DNA"/>
</dbReference>
<dbReference type="GO" id="GO:0005737">
    <property type="term" value="C:cytoplasm"/>
    <property type="evidence" value="ECO:0007669"/>
    <property type="project" value="TreeGrafter"/>
</dbReference>
<evidence type="ECO:0000313" key="4">
    <source>
        <dbReference type="EMBL" id="AKM11221.1"/>
    </source>
</evidence>
<dbReference type="KEGG" id="cna:AB433_16575"/>
<reference evidence="4 5" key="1">
    <citation type="submission" date="2015-06" db="EMBL/GenBank/DDBJ databases">
        <authorList>
            <person name="Zeng Y."/>
            <person name="Huang Y."/>
        </authorList>
    </citation>
    <scope>NUCLEOTIDE SEQUENCE [LARGE SCALE GENOMIC DNA]</scope>
    <source>
        <strain evidence="4 5">PQ-2</strain>
    </source>
</reference>
<dbReference type="PATRIC" id="fig|1348774.3.peg.3480"/>
<dbReference type="GO" id="GO:0004719">
    <property type="term" value="F:protein-L-isoaspartate (D-aspartate) O-methyltransferase activity"/>
    <property type="evidence" value="ECO:0007669"/>
    <property type="project" value="InterPro"/>
</dbReference>
<dbReference type="PANTHER" id="PTHR11579">
    <property type="entry name" value="PROTEIN-L-ISOASPARTATE O-METHYLTRANSFERASE"/>
    <property type="match status" value="1"/>
</dbReference>
<dbReference type="PANTHER" id="PTHR11579:SF18">
    <property type="entry name" value="PROTEIN-L-ISOASPARTATE O-METHYLTRANSFERASE"/>
    <property type="match status" value="1"/>
</dbReference>
<organism evidence="4 5">
    <name type="scientific">Croceicoccus naphthovorans</name>
    <dbReference type="NCBI Taxonomy" id="1348774"/>
    <lineage>
        <taxon>Bacteria</taxon>
        <taxon>Pseudomonadati</taxon>
        <taxon>Pseudomonadota</taxon>
        <taxon>Alphaproteobacteria</taxon>
        <taxon>Sphingomonadales</taxon>
        <taxon>Erythrobacteraceae</taxon>
        <taxon>Croceicoccus</taxon>
    </lineage>
</organism>
<sequence length="219" mass="22713">MATAAAPSASEDFTRARRAMIDSQLRPSGVNDLTLIDAFMRVAREDYVAADQRAVAYVDRSLPLGEGRALTAPLSQARLLTEAKPKATDKALLIAGGTGYLAAVLAPLVASLDVVESDARLSGSEGSKAGNWHSGALTGGWKKGGPYDLIVIDGAVETVPAALATQLADDGRIVTGTVVRGVTSIAVGRKVDKSVALLPLIEMGLPILTDFAAPKGWSF</sequence>
<accession>A0A0G3XKU3</accession>
<gene>
    <name evidence="4" type="ORF">AB433_16575</name>
</gene>
<dbReference type="Gene3D" id="3.40.50.150">
    <property type="entry name" value="Vaccinia Virus protein VP39"/>
    <property type="match status" value="1"/>
</dbReference>